<comment type="caution">
    <text evidence="1">The sequence shown here is derived from an EMBL/GenBank/DDBJ whole genome shotgun (WGS) entry which is preliminary data.</text>
</comment>
<reference evidence="1" key="2">
    <citation type="submission" date="2022-01" db="EMBL/GenBank/DDBJ databases">
        <authorList>
            <person name="Yamashiro T."/>
            <person name="Shiraishi A."/>
            <person name="Satake H."/>
            <person name="Nakayama K."/>
        </authorList>
    </citation>
    <scope>NUCLEOTIDE SEQUENCE</scope>
</reference>
<dbReference type="Proteomes" id="UP001151760">
    <property type="component" value="Unassembled WGS sequence"/>
</dbReference>
<keyword evidence="2" id="KW-1185">Reference proteome</keyword>
<proteinExistence type="predicted"/>
<gene>
    <name evidence="1" type="ORF">Tco_1031729</name>
</gene>
<sequence>MYDSWKTRIWLYIKGKENGDMLIDLIENGSFQFKKEITIPGINGALDEKRAQTLEDLSPKEKTRLSCDIKATNIILLALPVDIYTLINHYQTAKKYGIGYAKLINDMNIIHMTISKIQVNTKFVNHLQPEWSRYPGQLALVSNTYNLPPSYNSQRSQYVPPIDYHSNQPYQSYQPNTPLPQQQIIHSPLQQSYEPHVVPQHSHVPSTQLDSRFILPSFLLIDDPITSLDKAIMFKDDSLMVMRLRLERVKLQEKGLLTLLERVVMYEDQQDFLLIDWKKWKTVMIFSYKQHKIFKANHVDAYDLDCDDEATTSAIFMASLSPAGSHNGDTVSLTYNSDILYEVPHYDTYHENDELNSVVQET</sequence>
<accession>A0ABQ5GBH1</accession>
<reference evidence="1" key="1">
    <citation type="journal article" date="2022" name="Int. J. Mol. Sci.">
        <title>Draft Genome of Tanacetum Coccineum: Genomic Comparison of Closely Related Tanacetum-Family Plants.</title>
        <authorList>
            <person name="Yamashiro T."/>
            <person name="Shiraishi A."/>
            <person name="Nakayama K."/>
            <person name="Satake H."/>
        </authorList>
    </citation>
    <scope>NUCLEOTIDE SEQUENCE</scope>
</reference>
<protein>
    <submittedName>
        <fullName evidence="1">Uncharacterized protein</fullName>
    </submittedName>
</protein>
<evidence type="ECO:0000313" key="1">
    <source>
        <dbReference type="EMBL" id="GJT72443.1"/>
    </source>
</evidence>
<evidence type="ECO:0000313" key="2">
    <source>
        <dbReference type="Proteomes" id="UP001151760"/>
    </source>
</evidence>
<dbReference type="EMBL" id="BQNB010018258">
    <property type="protein sequence ID" value="GJT72443.1"/>
    <property type="molecule type" value="Genomic_DNA"/>
</dbReference>
<organism evidence="1 2">
    <name type="scientific">Tanacetum coccineum</name>
    <dbReference type="NCBI Taxonomy" id="301880"/>
    <lineage>
        <taxon>Eukaryota</taxon>
        <taxon>Viridiplantae</taxon>
        <taxon>Streptophyta</taxon>
        <taxon>Embryophyta</taxon>
        <taxon>Tracheophyta</taxon>
        <taxon>Spermatophyta</taxon>
        <taxon>Magnoliopsida</taxon>
        <taxon>eudicotyledons</taxon>
        <taxon>Gunneridae</taxon>
        <taxon>Pentapetalae</taxon>
        <taxon>asterids</taxon>
        <taxon>campanulids</taxon>
        <taxon>Asterales</taxon>
        <taxon>Asteraceae</taxon>
        <taxon>Asteroideae</taxon>
        <taxon>Anthemideae</taxon>
        <taxon>Anthemidinae</taxon>
        <taxon>Tanacetum</taxon>
    </lineage>
</organism>
<name>A0ABQ5GBH1_9ASTR</name>